<dbReference type="SUPFAM" id="SSF53474">
    <property type="entry name" value="alpha/beta-Hydrolases"/>
    <property type="match status" value="1"/>
</dbReference>
<gene>
    <name evidence="4" type="ORF">SOMG_01716</name>
</gene>
<keyword evidence="2 4" id="KW-0378">Hydrolase</keyword>
<feature type="domain" description="AB hydrolase-1" evidence="3">
    <location>
        <begin position="21"/>
        <end position="256"/>
    </location>
</feature>
<dbReference type="InterPro" id="IPR000073">
    <property type="entry name" value="AB_hydrolase_1"/>
</dbReference>
<dbReference type="Proteomes" id="UP001212411">
    <property type="component" value="Chromosome 1"/>
</dbReference>
<evidence type="ECO:0000259" key="3">
    <source>
        <dbReference type="Pfam" id="PF00561"/>
    </source>
</evidence>
<dbReference type="Gene3D" id="3.40.50.1820">
    <property type="entry name" value="alpha/beta hydrolase"/>
    <property type="match status" value="1"/>
</dbReference>
<dbReference type="InterPro" id="IPR029058">
    <property type="entry name" value="AB_hydrolase_fold"/>
</dbReference>
<keyword evidence="5" id="KW-1185">Reference proteome</keyword>
<reference evidence="4 5" key="1">
    <citation type="journal article" date="2023" name="G3 (Bethesda)">
        <title>A high-quality reference genome for the fission yeast Schizosaccharomyces osmophilus.</title>
        <authorList>
            <person name="Jia G.S."/>
            <person name="Zhang W.C."/>
            <person name="Liang Y."/>
            <person name="Liu X.H."/>
            <person name="Rhind N."/>
            <person name="Pidoux A."/>
            <person name="Brysch-Herzberg M."/>
            <person name="Du L.L."/>
        </authorList>
    </citation>
    <scope>NUCLEOTIDE SEQUENCE [LARGE SCALE GENOMIC DNA]</scope>
    <source>
        <strain evidence="4 5">CBS 15793</strain>
    </source>
</reference>
<dbReference type="AlphaFoldDB" id="A0AAE9W9T6"/>
<evidence type="ECO:0000313" key="4">
    <source>
        <dbReference type="EMBL" id="WBW72225.1"/>
    </source>
</evidence>
<comment type="similarity">
    <text evidence="1">Belongs to the AB hydrolase superfamily.</text>
</comment>
<evidence type="ECO:0000256" key="2">
    <source>
        <dbReference type="ARBA" id="ARBA00022801"/>
    </source>
</evidence>
<protein>
    <submittedName>
        <fullName evidence="4">Mitochondrial hydrolase</fullName>
    </submittedName>
</protein>
<dbReference type="GO" id="GO:0052689">
    <property type="term" value="F:carboxylic ester hydrolase activity"/>
    <property type="evidence" value="ECO:0007669"/>
    <property type="project" value="TreeGrafter"/>
</dbReference>
<dbReference type="GeneID" id="80875198"/>
<dbReference type="EMBL" id="CP115611">
    <property type="protein sequence ID" value="WBW72225.1"/>
    <property type="molecule type" value="Genomic_DNA"/>
</dbReference>
<dbReference type="Pfam" id="PF00561">
    <property type="entry name" value="Abhydrolase_1"/>
    <property type="match status" value="1"/>
</dbReference>
<dbReference type="KEGG" id="som:SOMG_01716"/>
<dbReference type="RefSeq" id="XP_056036468.1">
    <property type="nucleotide sequence ID" value="XM_056180509.1"/>
</dbReference>
<name>A0AAE9W9T6_9SCHI</name>
<sequence>MTFKPVQLAFEKFSAAAPKKPPVLILHGLLGSRKNWKSLSSHFVSKLDRDVYNIDQRCHGESPGVGPLSYQSLAFDTHNFMKSQGIEKASIIGHSMGGKTAMATALLYPETVEKLVVADNSPIFTQLPEKTKVYIKALMRIDEANVKRQSSADSMLKEVEKETLVRAFLLSNLRKSPENVFKSQIPLEIIYNSLPDLAGFSVNERHADQYTGPTLVIKAKHSTFVPDEALPVFRKMFPNYRMETLDCGHWVHYEKAQEFTGHVVEFLK</sequence>
<evidence type="ECO:0000256" key="1">
    <source>
        <dbReference type="ARBA" id="ARBA00008645"/>
    </source>
</evidence>
<evidence type="ECO:0000313" key="5">
    <source>
        <dbReference type="Proteomes" id="UP001212411"/>
    </source>
</evidence>
<dbReference type="GO" id="GO:0005739">
    <property type="term" value="C:mitochondrion"/>
    <property type="evidence" value="ECO:0007669"/>
    <property type="project" value="TreeGrafter"/>
</dbReference>
<proteinExistence type="inferred from homology"/>
<organism evidence="4 5">
    <name type="scientific">Schizosaccharomyces osmophilus</name>
    <dbReference type="NCBI Taxonomy" id="2545709"/>
    <lineage>
        <taxon>Eukaryota</taxon>
        <taxon>Fungi</taxon>
        <taxon>Dikarya</taxon>
        <taxon>Ascomycota</taxon>
        <taxon>Taphrinomycotina</taxon>
        <taxon>Schizosaccharomycetes</taxon>
        <taxon>Schizosaccharomycetales</taxon>
        <taxon>Schizosaccharomycetaceae</taxon>
        <taxon>Schizosaccharomyces</taxon>
    </lineage>
</organism>
<dbReference type="PANTHER" id="PTHR46118:SF4">
    <property type="entry name" value="PROTEIN ABHD11"/>
    <property type="match status" value="1"/>
</dbReference>
<accession>A0AAE9W9T6</accession>
<dbReference type="PANTHER" id="PTHR46118">
    <property type="entry name" value="PROTEIN ABHD11"/>
    <property type="match status" value="1"/>
</dbReference>